<dbReference type="InterPro" id="IPR010982">
    <property type="entry name" value="Lambda_DNA-bd_dom_sf"/>
</dbReference>
<dbReference type="EMBL" id="JPMI01000022">
    <property type="protein sequence ID" value="KFA94245.1"/>
    <property type="molecule type" value="Genomic_DNA"/>
</dbReference>
<dbReference type="InterPro" id="IPR001387">
    <property type="entry name" value="Cro/C1-type_HTH"/>
</dbReference>
<dbReference type="Proteomes" id="UP000028547">
    <property type="component" value="Unassembled WGS sequence"/>
</dbReference>
<dbReference type="GO" id="GO:0005829">
    <property type="term" value="C:cytosol"/>
    <property type="evidence" value="ECO:0007669"/>
    <property type="project" value="TreeGrafter"/>
</dbReference>
<dbReference type="RefSeq" id="WP_043389940.1">
    <property type="nucleotide sequence ID" value="NZ_JPMI01000022.1"/>
</dbReference>
<evidence type="ECO:0000313" key="4">
    <source>
        <dbReference type="Proteomes" id="UP000028547"/>
    </source>
</evidence>
<dbReference type="PROSITE" id="PS50943">
    <property type="entry name" value="HTH_CROC1"/>
    <property type="match status" value="1"/>
</dbReference>
<dbReference type="CDD" id="cd00093">
    <property type="entry name" value="HTH_XRE"/>
    <property type="match status" value="1"/>
</dbReference>
<dbReference type="PANTHER" id="PTHR46797">
    <property type="entry name" value="HTH-TYPE TRANSCRIPTIONAL REGULATOR"/>
    <property type="match status" value="1"/>
</dbReference>
<dbReference type="InterPro" id="IPR050807">
    <property type="entry name" value="TransReg_Diox_bact_type"/>
</dbReference>
<organism evidence="3 4">
    <name type="scientific">Archangium violaceum Cb vi76</name>
    <dbReference type="NCBI Taxonomy" id="1406225"/>
    <lineage>
        <taxon>Bacteria</taxon>
        <taxon>Pseudomonadati</taxon>
        <taxon>Myxococcota</taxon>
        <taxon>Myxococcia</taxon>
        <taxon>Myxococcales</taxon>
        <taxon>Cystobacterineae</taxon>
        <taxon>Archangiaceae</taxon>
        <taxon>Archangium</taxon>
    </lineage>
</organism>
<dbReference type="AlphaFoldDB" id="A0A084T0L0"/>
<keyword evidence="1 3" id="KW-0238">DNA-binding</keyword>
<gene>
    <name evidence="3" type="ORF">Q664_04090</name>
</gene>
<dbReference type="PANTHER" id="PTHR46797:SF1">
    <property type="entry name" value="METHYLPHOSPHONATE SYNTHASE"/>
    <property type="match status" value="1"/>
</dbReference>
<protein>
    <submittedName>
        <fullName evidence="3">DNA-binding protein</fullName>
    </submittedName>
</protein>
<reference evidence="3 4" key="1">
    <citation type="submission" date="2014-07" db="EMBL/GenBank/DDBJ databases">
        <title>Draft Genome Sequence of Gephyronic Acid Producer, Cystobacter violaceus Strain Cb vi76.</title>
        <authorList>
            <person name="Stevens D.C."/>
            <person name="Young J."/>
            <person name="Carmichael R."/>
            <person name="Tan J."/>
            <person name="Taylor R.E."/>
        </authorList>
    </citation>
    <scope>NUCLEOTIDE SEQUENCE [LARGE SCALE GENOMIC DNA]</scope>
    <source>
        <strain evidence="3 4">Cb vi76</strain>
    </source>
</reference>
<feature type="domain" description="HTH cro/C1-type" evidence="2">
    <location>
        <begin position="22"/>
        <end position="76"/>
    </location>
</feature>
<evidence type="ECO:0000256" key="1">
    <source>
        <dbReference type="ARBA" id="ARBA00023125"/>
    </source>
</evidence>
<dbReference type="Pfam" id="PF01381">
    <property type="entry name" value="HTH_3"/>
    <property type="match status" value="1"/>
</dbReference>
<accession>A0A084T0L0</accession>
<evidence type="ECO:0000313" key="3">
    <source>
        <dbReference type="EMBL" id="KFA94245.1"/>
    </source>
</evidence>
<comment type="caution">
    <text evidence="3">The sequence shown here is derived from an EMBL/GenBank/DDBJ whole genome shotgun (WGS) entry which is preliminary data.</text>
</comment>
<dbReference type="SUPFAM" id="SSF47413">
    <property type="entry name" value="lambda repressor-like DNA-binding domains"/>
    <property type="match status" value="1"/>
</dbReference>
<sequence length="117" mass="13586">MENEKNKLADGEELHHRFGSHLRRLRTAQQLTQEQLAERSGLSVDAIRRIERGAFSPSLETLAKLTEGLDVSLKTLFQTFEREKSDRVAEICDFLSNRSGRDVQLVWRVVRAMFEER</sequence>
<dbReference type="Gene3D" id="1.10.260.40">
    <property type="entry name" value="lambda repressor-like DNA-binding domains"/>
    <property type="match status" value="1"/>
</dbReference>
<name>A0A084T0L0_9BACT</name>
<dbReference type="GO" id="GO:0003700">
    <property type="term" value="F:DNA-binding transcription factor activity"/>
    <property type="evidence" value="ECO:0007669"/>
    <property type="project" value="TreeGrafter"/>
</dbReference>
<dbReference type="GO" id="GO:0003677">
    <property type="term" value="F:DNA binding"/>
    <property type="evidence" value="ECO:0007669"/>
    <property type="project" value="UniProtKB-KW"/>
</dbReference>
<dbReference type="SMART" id="SM00530">
    <property type="entry name" value="HTH_XRE"/>
    <property type="match status" value="1"/>
</dbReference>
<evidence type="ECO:0000259" key="2">
    <source>
        <dbReference type="PROSITE" id="PS50943"/>
    </source>
</evidence>
<proteinExistence type="predicted"/>